<dbReference type="SUPFAM" id="SSF54236">
    <property type="entry name" value="Ubiquitin-like"/>
    <property type="match status" value="1"/>
</dbReference>
<evidence type="ECO:0000256" key="1">
    <source>
        <dbReference type="SAM" id="MobiDB-lite"/>
    </source>
</evidence>
<feature type="region of interest" description="Disordered" evidence="1">
    <location>
        <begin position="309"/>
        <end position="337"/>
    </location>
</feature>
<feature type="compositionally biased region" description="Low complexity" evidence="1">
    <location>
        <begin position="14"/>
        <end position="28"/>
    </location>
</feature>
<gene>
    <name evidence="3" type="ORF">CTheo_609</name>
</gene>
<feature type="compositionally biased region" description="Polar residues" evidence="1">
    <location>
        <begin position="105"/>
        <end position="114"/>
    </location>
</feature>
<feature type="compositionally biased region" description="Acidic residues" evidence="1">
    <location>
        <begin position="115"/>
        <end position="128"/>
    </location>
</feature>
<name>A0A5N5QVR6_9AGAM</name>
<keyword evidence="4" id="KW-1185">Reference proteome</keyword>
<dbReference type="Proteomes" id="UP000383932">
    <property type="component" value="Unassembled WGS sequence"/>
</dbReference>
<evidence type="ECO:0000313" key="4">
    <source>
        <dbReference type="Proteomes" id="UP000383932"/>
    </source>
</evidence>
<reference evidence="3 4" key="1">
    <citation type="journal article" date="2019" name="Fungal Biol. Biotechnol.">
        <title>Draft genome sequence of fastidious pathogen Ceratobasidium theobromae, which causes vascular-streak dieback in Theobroma cacao.</title>
        <authorList>
            <person name="Ali S.S."/>
            <person name="Asman A."/>
            <person name="Shao J."/>
            <person name="Firmansyah A.P."/>
            <person name="Susilo A.W."/>
            <person name="Rosmana A."/>
            <person name="McMahon P."/>
            <person name="Junaid M."/>
            <person name="Guest D."/>
            <person name="Kheng T.Y."/>
            <person name="Meinhardt L.W."/>
            <person name="Bailey B.A."/>
        </authorList>
    </citation>
    <scope>NUCLEOTIDE SEQUENCE [LARGE SCALE GENOMIC DNA]</scope>
    <source>
        <strain evidence="3 4">CT2</strain>
    </source>
</reference>
<dbReference type="CDD" id="cd17080">
    <property type="entry name" value="Ubl_SLD2_Esc2_like"/>
    <property type="match status" value="1"/>
</dbReference>
<feature type="compositionally biased region" description="Basic residues" evidence="1">
    <location>
        <begin position="1"/>
        <end position="13"/>
    </location>
</feature>
<dbReference type="OrthoDB" id="3365399at2759"/>
<feature type="region of interest" description="Disordered" evidence="1">
    <location>
        <begin position="1"/>
        <end position="158"/>
    </location>
</feature>
<organism evidence="3 4">
    <name type="scientific">Ceratobasidium theobromae</name>
    <dbReference type="NCBI Taxonomy" id="1582974"/>
    <lineage>
        <taxon>Eukaryota</taxon>
        <taxon>Fungi</taxon>
        <taxon>Dikarya</taxon>
        <taxon>Basidiomycota</taxon>
        <taxon>Agaricomycotina</taxon>
        <taxon>Agaricomycetes</taxon>
        <taxon>Cantharellales</taxon>
        <taxon>Ceratobasidiaceae</taxon>
        <taxon>Ceratobasidium</taxon>
    </lineage>
</organism>
<feature type="compositionally biased region" description="Basic residues" evidence="1">
    <location>
        <begin position="85"/>
        <end position="97"/>
    </location>
</feature>
<dbReference type="Pfam" id="PF11976">
    <property type="entry name" value="Rad60-SLD"/>
    <property type="match status" value="1"/>
</dbReference>
<feature type="domain" description="Ubiquitin-like" evidence="2">
    <location>
        <begin position="341"/>
        <end position="416"/>
    </location>
</feature>
<dbReference type="InterPro" id="IPR029071">
    <property type="entry name" value="Ubiquitin-like_domsf"/>
</dbReference>
<proteinExistence type="predicted"/>
<feature type="compositionally biased region" description="Polar residues" evidence="1">
    <location>
        <begin position="310"/>
        <end position="319"/>
    </location>
</feature>
<dbReference type="InterPro" id="IPR000626">
    <property type="entry name" value="Ubiquitin-like_dom"/>
</dbReference>
<evidence type="ECO:0000313" key="3">
    <source>
        <dbReference type="EMBL" id="KAB5595845.1"/>
    </source>
</evidence>
<dbReference type="AlphaFoldDB" id="A0A5N5QVR6"/>
<protein>
    <submittedName>
        <fullName evidence="3">Rad60-SLD domain containing protein</fullName>
    </submittedName>
</protein>
<dbReference type="Gene3D" id="3.10.20.90">
    <property type="entry name" value="Phosphatidylinositol 3-kinase Catalytic Subunit, Chain A, domain 1"/>
    <property type="match status" value="1"/>
</dbReference>
<dbReference type="InterPro" id="IPR022617">
    <property type="entry name" value="Rad60/SUMO-like_dom"/>
</dbReference>
<comment type="caution">
    <text evidence="3">The sequence shown here is derived from an EMBL/GenBank/DDBJ whole genome shotgun (WGS) entry which is preliminary data.</text>
</comment>
<dbReference type="PROSITE" id="PS50053">
    <property type="entry name" value="UBIQUITIN_2"/>
    <property type="match status" value="1"/>
</dbReference>
<dbReference type="EMBL" id="SSOP01000005">
    <property type="protein sequence ID" value="KAB5595845.1"/>
    <property type="molecule type" value="Genomic_DNA"/>
</dbReference>
<sequence>MSARPRPRPRPKPKATLEASTSSTSLDSARAKSPGQPNNDDDLFIRHDSNRLKAIHSQSKPRERSPVQDVKYFEHENTEESPESKRRRKEMAPKRSKPLPAWTYQPRNASATQMESDDDSSEPEILDDDAFKNIPSQPLPQPKLRERSITPPPQHLKYQVGNQVQEVLRNLYDADEDRELSPEMESQDAIQLLPELAAIQKNVRASSAVPEPIESRSVELHVKWVPHPVHPQPYESVLASWTFNVPLNKPFGEVRRMLTGVPTFVKPVLRGKSRRLYDGGTPASLFAGSRLEIQAMALATNEYFEERHLNPSSAPASDATNEEDEDPSGSREGSPAAAEKITLRLRTGPNDNRPQTVRVSPDATVETVIAAFLNKTGRVGMQGVRLQIDGDDLEMDSTIADADLEDGDLVEVAGIE</sequence>
<feature type="compositionally biased region" description="Basic and acidic residues" evidence="1">
    <location>
        <begin position="60"/>
        <end position="84"/>
    </location>
</feature>
<evidence type="ECO:0000259" key="2">
    <source>
        <dbReference type="PROSITE" id="PS50053"/>
    </source>
</evidence>
<accession>A0A5N5QVR6</accession>